<dbReference type="Proteomes" id="UP000031670">
    <property type="component" value="Unassembled WGS sequence"/>
</dbReference>
<comment type="caution">
    <text evidence="2">The sequence shown here is derived from an EMBL/GenBank/DDBJ whole genome shotgun (WGS) entry which is preliminary data.</text>
</comment>
<evidence type="ECO:0000313" key="2">
    <source>
        <dbReference type="EMBL" id="GAM65597.1"/>
    </source>
</evidence>
<name>A0A0B8PLJ4_9VIBR</name>
<dbReference type="InterPro" id="IPR041690">
    <property type="entry name" value="Cadherin_5"/>
</dbReference>
<dbReference type="InterPro" id="IPR010221">
    <property type="entry name" value="VCBS_dom"/>
</dbReference>
<reference evidence="2 3" key="2">
    <citation type="submission" date="2015-01" db="EMBL/GenBank/DDBJ databases">
        <authorList>
            <consortium name="NBRP consortium"/>
            <person name="Sawabe T."/>
            <person name="Meirelles P."/>
            <person name="Feng G."/>
            <person name="Sayaka M."/>
            <person name="Hattori M."/>
            <person name="Ohkuma M."/>
        </authorList>
    </citation>
    <scope>NUCLEOTIDE SEQUENCE [LARGE SCALE GENOMIC DNA]</scope>
    <source>
        <strain evidence="2 3">JCM19232</strain>
    </source>
</reference>
<evidence type="ECO:0000313" key="3">
    <source>
        <dbReference type="Proteomes" id="UP000031670"/>
    </source>
</evidence>
<dbReference type="NCBIfam" id="TIGR01965">
    <property type="entry name" value="VCBS_repeat"/>
    <property type="match status" value="1"/>
</dbReference>
<sequence>MSGGYVDDRSPDHMHGNIGKIWNDEIHTDGHLNIVDPDSGESHAKTGTYQGTHGHVILQSNGDWSYYASIGQDAKGRAIDHLGQGESMTDTVTVKSTDGTTHDIVITIHGDNDRPYCSGEVQLNSGKEDLAQTITTAQLLANTIDVDSNDAGQLSVANLKADHGTVFDNGNGTFTFTPSQDYNGQVHFTYDVKDAHSGVTHTGANMLLTPAGDAAHFSGTDTGSLTEDKHVQGDAQHTIFTTGVLDVTDLTLGKTTLEQLETHMLYMTHMAEH</sequence>
<dbReference type="Pfam" id="PF17892">
    <property type="entry name" value="Cadherin_5"/>
    <property type="match status" value="1"/>
</dbReference>
<dbReference type="AlphaFoldDB" id="A0A0B8PLJ4"/>
<gene>
    <name evidence="2" type="ORF">JCM19232_4944</name>
</gene>
<reference evidence="2 3" key="1">
    <citation type="submission" date="2015-01" db="EMBL/GenBank/DDBJ databases">
        <title>Vibrio sp. C5 JCM 19232 whole genome shotgun sequence.</title>
        <authorList>
            <person name="Sawabe T."/>
            <person name="Meirelles P."/>
            <person name="Feng G."/>
            <person name="Sayaka M."/>
            <person name="Hattori M."/>
            <person name="Ohkuma M."/>
        </authorList>
    </citation>
    <scope>NUCLEOTIDE SEQUENCE [LARGE SCALE GENOMIC DNA]</scope>
    <source>
        <strain evidence="2 3">JCM19232</strain>
    </source>
</reference>
<organism evidence="2 3">
    <name type="scientific">Vibrio ishigakensis</name>
    <dbReference type="NCBI Taxonomy" id="1481914"/>
    <lineage>
        <taxon>Bacteria</taxon>
        <taxon>Pseudomonadati</taxon>
        <taxon>Pseudomonadota</taxon>
        <taxon>Gammaproteobacteria</taxon>
        <taxon>Vibrionales</taxon>
        <taxon>Vibrionaceae</taxon>
        <taxon>Vibrio</taxon>
    </lineage>
</organism>
<dbReference type="EMBL" id="BBSA01000021">
    <property type="protein sequence ID" value="GAM65597.1"/>
    <property type="molecule type" value="Genomic_DNA"/>
</dbReference>
<dbReference type="Gene3D" id="2.60.40.3440">
    <property type="match status" value="1"/>
</dbReference>
<accession>A0A0B8PLJ4</accession>
<evidence type="ECO:0000259" key="1">
    <source>
        <dbReference type="Pfam" id="PF17892"/>
    </source>
</evidence>
<feature type="domain" description="Cadherin-like" evidence="1">
    <location>
        <begin position="112"/>
        <end position="206"/>
    </location>
</feature>
<protein>
    <submittedName>
        <fullName evidence="2">Probable RTX</fullName>
    </submittedName>
</protein>
<proteinExistence type="predicted"/>